<gene>
    <name evidence="1" type="ORF">BG53_03985</name>
</gene>
<dbReference type="AlphaFoldDB" id="A0A9W5S143"/>
<comment type="caution">
    <text evidence="1">The sequence shown here is derived from an EMBL/GenBank/DDBJ whole genome shotgun (WGS) entry which is preliminary data.</text>
</comment>
<evidence type="ECO:0008006" key="3">
    <source>
        <dbReference type="Google" id="ProtNLM"/>
    </source>
</evidence>
<dbReference type="RefSeq" id="WP_036582956.1">
    <property type="nucleotide sequence ID" value="NZ_KK082150.1"/>
</dbReference>
<dbReference type="PROSITE" id="PS51257">
    <property type="entry name" value="PROKAR_LIPOPROTEIN"/>
    <property type="match status" value="1"/>
</dbReference>
<proteinExistence type="predicted"/>
<evidence type="ECO:0000313" key="1">
    <source>
        <dbReference type="EMBL" id="EXX87561.1"/>
    </source>
</evidence>
<organism evidence="1 2">
    <name type="scientific">Paenibacillus darwinianus</name>
    <dbReference type="NCBI Taxonomy" id="1380763"/>
    <lineage>
        <taxon>Bacteria</taxon>
        <taxon>Bacillati</taxon>
        <taxon>Bacillota</taxon>
        <taxon>Bacilli</taxon>
        <taxon>Bacillales</taxon>
        <taxon>Paenibacillaceae</taxon>
        <taxon>Paenibacillus</taxon>
    </lineage>
</organism>
<reference evidence="1 2" key="1">
    <citation type="submission" date="2014-02" db="EMBL/GenBank/DDBJ databases">
        <title>Genome sequence of Paenibacillus darwinianus reveals adaptive mechanisms for survival in Antarctic soils.</title>
        <authorList>
            <person name="Dsouza M."/>
            <person name="Taylor M.W."/>
            <person name="Turner S.J."/>
            <person name="Aislabie J."/>
        </authorList>
    </citation>
    <scope>NUCLEOTIDE SEQUENCE [LARGE SCALE GENOMIC DNA]</scope>
    <source>
        <strain evidence="1 2">CE1</strain>
    </source>
</reference>
<name>A0A9W5S143_9BACL</name>
<dbReference type="Proteomes" id="UP000053750">
    <property type="component" value="Unassembled WGS sequence"/>
</dbReference>
<evidence type="ECO:0000313" key="2">
    <source>
        <dbReference type="Proteomes" id="UP000053750"/>
    </source>
</evidence>
<keyword evidence="2" id="KW-1185">Reference proteome</keyword>
<dbReference type="EMBL" id="JFHU01000153">
    <property type="protein sequence ID" value="EXX87561.1"/>
    <property type="molecule type" value="Genomic_DNA"/>
</dbReference>
<dbReference type="OrthoDB" id="2382373at2"/>
<accession>A0A9W5S143</accession>
<sequence length="153" mass="17779">MKTGEFTQERRQLRLKYPGMIWAGLSVASVACKPVRSGIRPVLILNLNTEGLHFVSSLKLPVRQDYRVGFNVDLDDRSFLLLGEVVWQTIEENLYVYGVRLIFSEQEMDELQTAMERKLRLASAEAKIHDAYRRMSEYETHIRDVAPFLDLCR</sequence>
<protein>
    <recommendedName>
        <fullName evidence="3">PilZ domain-containing protein</fullName>
    </recommendedName>
</protein>